<feature type="transmembrane region" description="Helical" evidence="1">
    <location>
        <begin position="225"/>
        <end position="244"/>
    </location>
</feature>
<dbReference type="EMBL" id="AP021858">
    <property type="protein sequence ID" value="BBO23281.1"/>
    <property type="molecule type" value="Genomic_DNA"/>
</dbReference>
<protein>
    <submittedName>
        <fullName evidence="2">ABC-2 family transporter protein</fullName>
    </submittedName>
</protein>
<dbReference type="AlphaFoldDB" id="A0A809S8Z3"/>
<feature type="transmembrane region" description="Helical" evidence="1">
    <location>
        <begin position="20"/>
        <end position="37"/>
    </location>
</feature>
<feature type="transmembrane region" description="Helical" evidence="1">
    <location>
        <begin position="96"/>
        <end position="121"/>
    </location>
</feature>
<reference evidence="2" key="1">
    <citation type="journal article" name="DNA Res.">
        <title>The physiological potential of anammox bacteria as revealed by their core genome structure.</title>
        <authorList>
            <person name="Okubo T."/>
            <person name="Toyoda A."/>
            <person name="Fukuhara K."/>
            <person name="Uchiyama I."/>
            <person name="Harigaya Y."/>
            <person name="Kuroiwa M."/>
            <person name="Suzuki T."/>
            <person name="Murakami Y."/>
            <person name="Suwa Y."/>
            <person name="Takami H."/>
        </authorList>
    </citation>
    <scope>NUCLEOTIDE SEQUENCE</scope>
    <source>
        <strain evidence="2">317325-2</strain>
    </source>
</reference>
<gene>
    <name evidence="2" type="ORF">NPRO_08760</name>
</gene>
<evidence type="ECO:0000313" key="3">
    <source>
        <dbReference type="Proteomes" id="UP000662873"/>
    </source>
</evidence>
<feature type="transmembrane region" description="Helical" evidence="1">
    <location>
        <begin position="141"/>
        <end position="159"/>
    </location>
</feature>
<proteinExistence type="predicted"/>
<keyword evidence="1" id="KW-0812">Transmembrane</keyword>
<sequence length="256" mass="28241">MIQGFLVGAALRQFTRPQRVVGWLILIAALFGIALLFRFVNGEMSREDAYNQLSSLLVYRLLMLAAALFSTAVLTQEIDQKTIVYWVTRPVPRSSLILSRMLAAAIATAVLTTLAGMTVSLAVFQGQFLSNEFFWRDLKSFAMGSAAYIVLFTLFSLWINRAMIVDLLFAFGWESMVANMAGNIYKISIFSYLKAIAEKPNSGSAGALGALAGERSIEHIAASTGWIVLGVFVVVGSWLAAWWFSTHSYLPREDAE</sequence>
<accession>A0A809S8Z3</accession>
<organism evidence="2 3">
    <name type="scientific">Candidatus Nitrosymbiomonas proteolyticus</name>
    <dbReference type="NCBI Taxonomy" id="2608984"/>
    <lineage>
        <taxon>Bacteria</taxon>
        <taxon>Bacillati</taxon>
        <taxon>Armatimonadota</taxon>
        <taxon>Armatimonadota incertae sedis</taxon>
        <taxon>Candidatus Nitrosymbiomonas</taxon>
    </lineage>
</organism>
<feature type="transmembrane region" description="Helical" evidence="1">
    <location>
        <begin position="57"/>
        <end position="75"/>
    </location>
</feature>
<keyword evidence="1" id="KW-0472">Membrane</keyword>
<name>A0A809S8Z3_9BACT</name>
<evidence type="ECO:0000313" key="2">
    <source>
        <dbReference type="EMBL" id="BBO23281.1"/>
    </source>
</evidence>
<dbReference type="Proteomes" id="UP000662873">
    <property type="component" value="Chromosome"/>
</dbReference>
<dbReference type="KEGG" id="npy:NPRO_08760"/>
<keyword evidence="1" id="KW-1133">Transmembrane helix</keyword>
<dbReference type="Pfam" id="PF12730">
    <property type="entry name" value="ABC2_membrane_4"/>
    <property type="match status" value="1"/>
</dbReference>
<evidence type="ECO:0000256" key="1">
    <source>
        <dbReference type="SAM" id="Phobius"/>
    </source>
</evidence>